<evidence type="ECO:0000313" key="7">
    <source>
        <dbReference type="Proteomes" id="UP000559256"/>
    </source>
</evidence>
<dbReference type="OrthoDB" id="249703at2759"/>
<dbReference type="Gene3D" id="1.20.1050.10">
    <property type="match status" value="1"/>
</dbReference>
<dbReference type="Pfam" id="PF00043">
    <property type="entry name" value="GST_C"/>
    <property type="match status" value="1"/>
</dbReference>
<dbReference type="EC" id="2.5.1.18" evidence="1"/>
<dbReference type="SUPFAM" id="SSF47616">
    <property type="entry name" value="GST C-terminal domain-like"/>
    <property type="match status" value="1"/>
</dbReference>
<dbReference type="PANTHER" id="PTHR43900">
    <property type="entry name" value="GLUTATHIONE S-TRANSFERASE RHO"/>
    <property type="match status" value="1"/>
</dbReference>
<gene>
    <name evidence="6" type="ORF">D9758_016416</name>
</gene>
<comment type="catalytic activity">
    <reaction evidence="3">
        <text>RX + glutathione = an S-substituted glutathione + a halide anion + H(+)</text>
        <dbReference type="Rhea" id="RHEA:16437"/>
        <dbReference type="ChEBI" id="CHEBI:15378"/>
        <dbReference type="ChEBI" id="CHEBI:16042"/>
        <dbReference type="ChEBI" id="CHEBI:17792"/>
        <dbReference type="ChEBI" id="CHEBI:57925"/>
        <dbReference type="ChEBI" id="CHEBI:90779"/>
        <dbReference type="EC" id="2.5.1.18"/>
    </reaction>
</comment>
<sequence>MERKGLVIAAMSARRVKLTNNNGKPCFFPSTVNIRDIHFRLVAIVLFEKKIPFECHVVDWTKNEHKSPEYLEKHPFGQVPYLLEAKYPNQGPKLAPDSSDIKAKAMFDQAASIEVSNFGPLVDKASYEAVMKPTDPKPGRYLKQPKNEANYNEAIKALDAKLDGYERILAKQKYLAGNELTMIDLFHLPSGARLALGGNDILTSKGPHIARWWKDISSRESWAQVQKGLAPGLVMFD</sequence>
<evidence type="ECO:0000256" key="3">
    <source>
        <dbReference type="ARBA" id="ARBA00047960"/>
    </source>
</evidence>
<keyword evidence="7" id="KW-1185">Reference proteome</keyword>
<organism evidence="6 7">
    <name type="scientific">Tetrapyrgos nigripes</name>
    <dbReference type="NCBI Taxonomy" id="182062"/>
    <lineage>
        <taxon>Eukaryota</taxon>
        <taxon>Fungi</taxon>
        <taxon>Dikarya</taxon>
        <taxon>Basidiomycota</taxon>
        <taxon>Agaricomycotina</taxon>
        <taxon>Agaricomycetes</taxon>
        <taxon>Agaricomycetidae</taxon>
        <taxon>Agaricales</taxon>
        <taxon>Marasmiineae</taxon>
        <taxon>Marasmiaceae</taxon>
        <taxon>Tetrapyrgos</taxon>
    </lineage>
</organism>
<dbReference type="GO" id="GO:0043295">
    <property type="term" value="F:glutathione binding"/>
    <property type="evidence" value="ECO:0007669"/>
    <property type="project" value="TreeGrafter"/>
</dbReference>
<dbReference type="GO" id="GO:0005737">
    <property type="term" value="C:cytoplasm"/>
    <property type="evidence" value="ECO:0007669"/>
    <property type="project" value="TreeGrafter"/>
</dbReference>
<evidence type="ECO:0000256" key="2">
    <source>
        <dbReference type="ARBA" id="ARBA00022679"/>
    </source>
</evidence>
<dbReference type="GO" id="GO:0006749">
    <property type="term" value="P:glutathione metabolic process"/>
    <property type="evidence" value="ECO:0007669"/>
    <property type="project" value="TreeGrafter"/>
</dbReference>
<evidence type="ECO:0000256" key="1">
    <source>
        <dbReference type="ARBA" id="ARBA00012452"/>
    </source>
</evidence>
<dbReference type="GO" id="GO:0004364">
    <property type="term" value="F:glutathione transferase activity"/>
    <property type="evidence" value="ECO:0007669"/>
    <property type="project" value="UniProtKB-EC"/>
</dbReference>
<evidence type="ECO:0000259" key="5">
    <source>
        <dbReference type="PROSITE" id="PS50405"/>
    </source>
</evidence>
<dbReference type="Pfam" id="PF02798">
    <property type="entry name" value="GST_N"/>
    <property type="match status" value="1"/>
</dbReference>
<feature type="domain" description="GST C-terminal" evidence="5">
    <location>
        <begin position="100"/>
        <end position="233"/>
    </location>
</feature>
<evidence type="ECO:0000313" key="6">
    <source>
        <dbReference type="EMBL" id="KAF5344653.1"/>
    </source>
</evidence>
<dbReference type="InterPro" id="IPR036249">
    <property type="entry name" value="Thioredoxin-like_sf"/>
</dbReference>
<dbReference type="PANTHER" id="PTHR43900:SF3">
    <property type="entry name" value="GLUTATHIONE S-TRANSFERASE RHO"/>
    <property type="match status" value="1"/>
</dbReference>
<dbReference type="PROSITE" id="PS50405">
    <property type="entry name" value="GST_CTER"/>
    <property type="match status" value="1"/>
</dbReference>
<dbReference type="Proteomes" id="UP000559256">
    <property type="component" value="Unassembled WGS sequence"/>
</dbReference>
<reference evidence="6 7" key="1">
    <citation type="journal article" date="2020" name="ISME J.">
        <title>Uncovering the hidden diversity of litter-decomposition mechanisms in mushroom-forming fungi.</title>
        <authorList>
            <person name="Floudas D."/>
            <person name="Bentzer J."/>
            <person name="Ahren D."/>
            <person name="Johansson T."/>
            <person name="Persson P."/>
            <person name="Tunlid A."/>
        </authorList>
    </citation>
    <scope>NUCLEOTIDE SEQUENCE [LARGE SCALE GENOMIC DNA]</scope>
    <source>
        <strain evidence="6 7">CBS 291.85</strain>
    </source>
</reference>
<accession>A0A8H5FQ74</accession>
<dbReference type="SUPFAM" id="SSF52833">
    <property type="entry name" value="Thioredoxin-like"/>
    <property type="match status" value="1"/>
</dbReference>
<protein>
    <recommendedName>
        <fullName evidence="1">glutathione transferase</fullName>
        <ecNumber evidence="1">2.5.1.18</ecNumber>
    </recommendedName>
</protein>
<dbReference type="InterPro" id="IPR004046">
    <property type="entry name" value="GST_C"/>
</dbReference>
<evidence type="ECO:0000256" key="4">
    <source>
        <dbReference type="RuleBase" id="RU003494"/>
    </source>
</evidence>
<dbReference type="Gene3D" id="3.40.30.10">
    <property type="entry name" value="Glutaredoxin"/>
    <property type="match status" value="1"/>
</dbReference>
<proteinExistence type="inferred from homology"/>
<dbReference type="InterPro" id="IPR004045">
    <property type="entry name" value="Glutathione_S-Trfase_N"/>
</dbReference>
<dbReference type="InterPro" id="IPR010987">
    <property type="entry name" value="Glutathione-S-Trfase_C-like"/>
</dbReference>
<comment type="caution">
    <text evidence="6">The sequence shown here is derived from an EMBL/GenBank/DDBJ whole genome shotgun (WGS) entry which is preliminary data.</text>
</comment>
<dbReference type="InterPro" id="IPR036282">
    <property type="entry name" value="Glutathione-S-Trfase_C_sf"/>
</dbReference>
<name>A0A8H5FQ74_9AGAR</name>
<keyword evidence="2" id="KW-0808">Transferase</keyword>
<comment type="similarity">
    <text evidence="4">Belongs to the GST superfamily.</text>
</comment>
<dbReference type="AlphaFoldDB" id="A0A8H5FQ74"/>
<dbReference type="EMBL" id="JAACJM010000121">
    <property type="protein sequence ID" value="KAF5344653.1"/>
    <property type="molecule type" value="Genomic_DNA"/>
</dbReference>